<reference evidence="2 3" key="1">
    <citation type="submission" date="2020-09" db="EMBL/GenBank/DDBJ databases">
        <title>De no assembly of potato wild relative species, Solanum commersonii.</title>
        <authorList>
            <person name="Cho K."/>
        </authorList>
    </citation>
    <scope>NUCLEOTIDE SEQUENCE [LARGE SCALE GENOMIC DNA]</scope>
    <source>
        <strain evidence="2">LZ3.2</strain>
        <tissue evidence="2">Leaf</tissue>
    </source>
</reference>
<dbReference type="InterPro" id="IPR040256">
    <property type="entry name" value="At4g02000-like"/>
</dbReference>
<accession>A0A9J5Y2D2</accession>
<evidence type="ECO:0000259" key="1">
    <source>
        <dbReference type="Pfam" id="PF14111"/>
    </source>
</evidence>
<organism evidence="2 3">
    <name type="scientific">Solanum commersonii</name>
    <name type="common">Commerson's wild potato</name>
    <name type="synonym">Commerson's nightshade</name>
    <dbReference type="NCBI Taxonomy" id="4109"/>
    <lineage>
        <taxon>Eukaryota</taxon>
        <taxon>Viridiplantae</taxon>
        <taxon>Streptophyta</taxon>
        <taxon>Embryophyta</taxon>
        <taxon>Tracheophyta</taxon>
        <taxon>Spermatophyta</taxon>
        <taxon>Magnoliopsida</taxon>
        <taxon>eudicotyledons</taxon>
        <taxon>Gunneridae</taxon>
        <taxon>Pentapetalae</taxon>
        <taxon>asterids</taxon>
        <taxon>lamiids</taxon>
        <taxon>Solanales</taxon>
        <taxon>Solanaceae</taxon>
        <taxon>Solanoideae</taxon>
        <taxon>Solaneae</taxon>
        <taxon>Solanum</taxon>
    </lineage>
</organism>
<gene>
    <name evidence="2" type="ORF">H5410_035817</name>
</gene>
<dbReference type="EMBL" id="JACXVP010000007">
    <property type="protein sequence ID" value="KAG5594585.1"/>
    <property type="molecule type" value="Genomic_DNA"/>
</dbReference>
<dbReference type="PANTHER" id="PTHR31286">
    <property type="entry name" value="GLYCINE-RICH CELL WALL STRUCTURAL PROTEIN 1.8-LIKE"/>
    <property type="match status" value="1"/>
</dbReference>
<dbReference type="Proteomes" id="UP000824120">
    <property type="component" value="Chromosome 7"/>
</dbReference>
<dbReference type="InterPro" id="IPR025558">
    <property type="entry name" value="DUF4283"/>
</dbReference>
<evidence type="ECO:0000313" key="2">
    <source>
        <dbReference type="EMBL" id="KAG5594585.1"/>
    </source>
</evidence>
<protein>
    <recommendedName>
        <fullName evidence="1">DUF4283 domain-containing protein</fullName>
    </recommendedName>
</protein>
<sequence>MATTAVNLPSSLEGAYSAQICDIFSWKTKNHIGTRGGASNDYNYNLEYDAIGKFSYGWPDNLRRLIPKQCGLKGEYNIGLLSNKHVLIRATLLEDYLNMLSKSSFYIMITFEETTSKVVWIYFLILPPNFLGRETVLEAMGKSLHVDMATRNQIRPSYARVKVEVDSLGKFHKSINIGLKNRNGEILKNESG</sequence>
<dbReference type="PANTHER" id="PTHR31286:SF179">
    <property type="entry name" value="RNASE H TYPE-1 DOMAIN-CONTAINING PROTEIN"/>
    <property type="match status" value="1"/>
</dbReference>
<dbReference type="AlphaFoldDB" id="A0A9J5Y2D2"/>
<comment type="caution">
    <text evidence="2">The sequence shown here is derived from an EMBL/GenBank/DDBJ whole genome shotgun (WGS) entry which is preliminary data.</text>
</comment>
<name>A0A9J5Y2D2_SOLCO</name>
<evidence type="ECO:0000313" key="3">
    <source>
        <dbReference type="Proteomes" id="UP000824120"/>
    </source>
</evidence>
<feature type="domain" description="DUF4283" evidence="1">
    <location>
        <begin position="50"/>
        <end position="108"/>
    </location>
</feature>
<dbReference type="Pfam" id="PF14111">
    <property type="entry name" value="DUF4283"/>
    <property type="match status" value="1"/>
</dbReference>
<proteinExistence type="predicted"/>
<keyword evidence="3" id="KW-1185">Reference proteome</keyword>